<feature type="compositionally biased region" description="Basic and acidic residues" evidence="5">
    <location>
        <begin position="135"/>
        <end position="144"/>
    </location>
</feature>
<evidence type="ECO:0000256" key="1">
    <source>
        <dbReference type="ARBA" id="ARBA00001947"/>
    </source>
</evidence>
<evidence type="ECO:0000256" key="2">
    <source>
        <dbReference type="ARBA" id="ARBA00022723"/>
    </source>
</evidence>
<evidence type="ECO:0000313" key="7">
    <source>
        <dbReference type="EMBL" id="MBM3274881.1"/>
    </source>
</evidence>
<keyword evidence="3" id="KW-0378">Hydrolase</keyword>
<dbReference type="SUPFAM" id="SSF56281">
    <property type="entry name" value="Metallo-hydrolase/oxidoreductase"/>
    <property type="match status" value="1"/>
</dbReference>
<feature type="non-terminal residue" evidence="7">
    <location>
        <position position="1"/>
    </location>
</feature>
<keyword evidence="2" id="KW-0479">Metal-binding</keyword>
<evidence type="ECO:0000313" key="8">
    <source>
        <dbReference type="Proteomes" id="UP000703893"/>
    </source>
</evidence>
<dbReference type="Proteomes" id="UP000703893">
    <property type="component" value="Unassembled WGS sequence"/>
</dbReference>
<dbReference type="PANTHER" id="PTHR46233">
    <property type="entry name" value="HYDROXYACYLGLUTATHIONE HYDROLASE GLOC"/>
    <property type="match status" value="1"/>
</dbReference>
<evidence type="ECO:0000256" key="5">
    <source>
        <dbReference type="SAM" id="MobiDB-lite"/>
    </source>
</evidence>
<dbReference type="AlphaFoldDB" id="A0A938BL38"/>
<gene>
    <name evidence="7" type="ORF">FJZ00_06995</name>
</gene>
<dbReference type="EMBL" id="VGJX01000363">
    <property type="protein sequence ID" value="MBM3274881.1"/>
    <property type="molecule type" value="Genomic_DNA"/>
</dbReference>
<dbReference type="SMART" id="SM00849">
    <property type="entry name" value="Lactamase_B"/>
    <property type="match status" value="1"/>
</dbReference>
<organism evidence="7 8">
    <name type="scientific">Candidatus Tanganyikabacteria bacterium</name>
    <dbReference type="NCBI Taxonomy" id="2961651"/>
    <lineage>
        <taxon>Bacteria</taxon>
        <taxon>Bacillati</taxon>
        <taxon>Candidatus Sericytochromatia</taxon>
        <taxon>Candidatus Tanganyikabacteria</taxon>
    </lineage>
</organism>
<reference evidence="7 8" key="1">
    <citation type="submission" date="2019-03" db="EMBL/GenBank/DDBJ databases">
        <title>Lake Tanganyika Metagenome-Assembled Genomes (MAGs).</title>
        <authorList>
            <person name="Tran P."/>
        </authorList>
    </citation>
    <scope>NUCLEOTIDE SEQUENCE [LARGE SCALE GENOMIC DNA]</scope>
    <source>
        <strain evidence="7">K_DeepCast_65m_m2_236</strain>
    </source>
</reference>
<dbReference type="InterPro" id="IPR001279">
    <property type="entry name" value="Metallo-B-lactamas"/>
</dbReference>
<dbReference type="InterPro" id="IPR051453">
    <property type="entry name" value="MBL_Glyoxalase_II"/>
</dbReference>
<dbReference type="Pfam" id="PF00753">
    <property type="entry name" value="Lactamase_B"/>
    <property type="match status" value="1"/>
</dbReference>
<protein>
    <submittedName>
        <fullName evidence="7">MBL fold metallo-hydrolase</fullName>
    </submittedName>
</protein>
<dbReference type="InterPro" id="IPR036866">
    <property type="entry name" value="RibonucZ/Hydroxyglut_hydro"/>
</dbReference>
<proteinExistence type="predicted"/>
<dbReference type="PANTHER" id="PTHR46233:SF3">
    <property type="entry name" value="HYDROXYACYLGLUTATHIONE HYDROLASE GLOC"/>
    <property type="match status" value="1"/>
</dbReference>
<evidence type="ECO:0000259" key="6">
    <source>
        <dbReference type="SMART" id="SM00849"/>
    </source>
</evidence>
<dbReference type="GO" id="GO:0016787">
    <property type="term" value="F:hydrolase activity"/>
    <property type="evidence" value="ECO:0007669"/>
    <property type="project" value="UniProtKB-KW"/>
</dbReference>
<dbReference type="Gene3D" id="3.60.15.10">
    <property type="entry name" value="Ribonuclease Z/Hydroxyacylglutathione hydrolase-like"/>
    <property type="match status" value="1"/>
</dbReference>
<sequence length="144" mass="15287">PRYVIVTHGHHDHVGAARELAEHYGIPALIGEEDLPLVPAGDRRRLTTVRDGERFALGTGEFRAISAPGHTGGGRCYAVGGACFVGDTLFASSIGRTFGGPPDYPVHLATVRARILGQSPETRLFPGHGPGTTVAEERDHNPFA</sequence>
<feature type="region of interest" description="Disordered" evidence="5">
    <location>
        <begin position="120"/>
        <end position="144"/>
    </location>
</feature>
<keyword evidence="4" id="KW-0862">Zinc</keyword>
<accession>A0A938BL38</accession>
<dbReference type="GO" id="GO:0046872">
    <property type="term" value="F:metal ion binding"/>
    <property type="evidence" value="ECO:0007669"/>
    <property type="project" value="UniProtKB-KW"/>
</dbReference>
<comment type="caution">
    <text evidence="7">The sequence shown here is derived from an EMBL/GenBank/DDBJ whole genome shotgun (WGS) entry which is preliminary data.</text>
</comment>
<comment type="cofactor">
    <cofactor evidence="1">
        <name>Zn(2+)</name>
        <dbReference type="ChEBI" id="CHEBI:29105"/>
    </cofactor>
</comment>
<evidence type="ECO:0000256" key="3">
    <source>
        <dbReference type="ARBA" id="ARBA00022801"/>
    </source>
</evidence>
<name>A0A938BL38_9BACT</name>
<evidence type="ECO:0000256" key="4">
    <source>
        <dbReference type="ARBA" id="ARBA00022833"/>
    </source>
</evidence>
<feature type="domain" description="Metallo-beta-lactamase" evidence="6">
    <location>
        <begin position="2"/>
        <end position="128"/>
    </location>
</feature>